<dbReference type="SUPFAM" id="SSF52058">
    <property type="entry name" value="L domain-like"/>
    <property type="match status" value="1"/>
</dbReference>
<evidence type="ECO:0000259" key="8">
    <source>
        <dbReference type="Pfam" id="PF23559"/>
    </source>
</evidence>
<evidence type="ECO:0000256" key="2">
    <source>
        <dbReference type="ARBA" id="ARBA00022614"/>
    </source>
</evidence>
<dbReference type="InterPro" id="IPR058922">
    <property type="entry name" value="WHD_DRP"/>
</dbReference>
<dbReference type="InterPro" id="IPR036388">
    <property type="entry name" value="WH-like_DNA-bd_sf"/>
</dbReference>
<accession>A0AAQ3PIF7</accession>
<reference evidence="10 11" key="1">
    <citation type="submission" date="2024-02" db="EMBL/GenBank/DDBJ databases">
        <title>High-quality chromosome-scale genome assembly of Pensacola bahiagrass (Paspalum notatum Flugge var. saurae).</title>
        <authorList>
            <person name="Vega J.M."/>
            <person name="Podio M."/>
            <person name="Orjuela J."/>
            <person name="Siena L.A."/>
            <person name="Pessino S.C."/>
            <person name="Combes M.C."/>
            <person name="Mariac C."/>
            <person name="Albertini E."/>
            <person name="Pupilli F."/>
            <person name="Ortiz J.P.A."/>
            <person name="Leblanc O."/>
        </authorList>
    </citation>
    <scope>NUCLEOTIDE SEQUENCE [LARGE SCALE GENOMIC DNA]</scope>
    <source>
        <strain evidence="10">R1</strain>
        <tissue evidence="10">Leaf</tissue>
    </source>
</reference>
<keyword evidence="11" id="KW-1185">Reference proteome</keyword>
<evidence type="ECO:0000256" key="3">
    <source>
        <dbReference type="ARBA" id="ARBA00022737"/>
    </source>
</evidence>
<feature type="domain" description="Disease resistance protein winged helix" evidence="8">
    <location>
        <begin position="698"/>
        <end position="764"/>
    </location>
</feature>
<dbReference type="CDD" id="cd14798">
    <property type="entry name" value="RX-CC_like"/>
    <property type="match status" value="1"/>
</dbReference>
<dbReference type="Pfam" id="PF18052">
    <property type="entry name" value="Rx_N"/>
    <property type="match status" value="1"/>
</dbReference>
<dbReference type="Gene3D" id="1.20.5.4130">
    <property type="match status" value="1"/>
</dbReference>
<comment type="similarity">
    <text evidence="1">Belongs to the disease resistance NB-LRR family.</text>
</comment>
<dbReference type="Gene3D" id="3.80.10.10">
    <property type="entry name" value="Ribonuclease Inhibitor"/>
    <property type="match status" value="1"/>
</dbReference>
<keyword evidence="3" id="KW-0677">Repeat</keyword>
<keyword evidence="6" id="KW-0175">Coiled coil</keyword>
<sequence>MGDLASSAVRSLLGLLREEAQQLTGVGEDVRFIQEEMESMESFLQHLDETRPAGGDHGAPVRTWMKQVRDVAFDCSSCIDLYVRKGRGRLVVPAAVAEAQGCGGGRLMGFLRSLPWSSTASTLGTALLAQRDAAAQIRQLRVRVHDVSERRHRYGVELPKMATAEDNDRRLLDLGSQEVPKQLPTLIFQLPKPRTANGEAADPYPVSGLGRGTISMEVAVSSAMGGSNGSGGGGYHHGSRARPAIAVNSDDNKQQTAFIIQLSSAPKMTDGEAEDPVTVGGRRGTASASMEVAVSSAIGGSSGGDHYDGSGAVSSDIGSHKGADHDLVKKGDKQPLKYSIQLSTQTVGSDDDDGGRPVMAVSDDVIREILGFSEPNILEEKTKELVKLLTSHEDNREESDLAAKQKGPPPLDNIICIAAPDKDDGGDLVQKVLGDPRMASAFKEVKLLLDIDFLSSALQFWILRDGGLWFILRFLLDHLFPDEAIRDIEEKDTWDEAKIAEEIGERKRLKGEKSLFVIEGNVPAGPLWDLIKEALGTFGCAPGSALIVVLTDMGNAEKISRERGVNTGGWPLVIYSLVDYWSTKALQVLDRSSRGSRSQKTKDYLWRNMRGMLRQIQYSCEPQAFCMKMFVHYLCANPKRSKEDLDELLVRTLMPTGKLPSDGSDATKIREGNGKALLRFCYDDLPRPYRSCLLYLAIFPPDRARIWQSRLVMRWVVEGLITGRGMRRAALEADRCFDTLVNRGFVCPEDITAAGKVRACSIPDNKLIQEFISDGAKEEQFLHPRLSHHLAQHFSVHCDIQLRRSDNIKDFLLLLDKKSRSRRGSVVNQPQLHLIKVLDLEGCQHFKDQNNPNNPREEEESKNLMRLCLKNICKKMLLLKYLSLRNTDLEKLPRQINNLLHLEILDIQQTKVPSDGTKDIMLPKLKCLLAGHTQTPSTATGMIDEKPAVPSVQIPSRIRAMPNIEVLSHVNASHDAGVLESVGHLWQLTKLGVVIDGNLKGWLKAISDLNECLRSLSIHIENQSPRDVGQAAAGEQAANLAELKLLERLSIRGSTSGYLLPLFLKAGQHNLISKLTLRDTLLTHNILEAHLKNLSNLQCIKLRHESYNQIDLTFKPRVLPKLKFLGVECGKITHINFCVDAAPNLKKIVWSFNRMESLSGIKNLPVLKELVLKGEENTAILHQVRKDIAGHPNFPILNYNWLQD</sequence>
<dbReference type="GO" id="GO:0000166">
    <property type="term" value="F:nucleotide binding"/>
    <property type="evidence" value="ECO:0007669"/>
    <property type="project" value="UniProtKB-KW"/>
</dbReference>
<dbReference type="AlphaFoldDB" id="A0AAQ3PIF7"/>
<evidence type="ECO:0000259" key="7">
    <source>
        <dbReference type="Pfam" id="PF18052"/>
    </source>
</evidence>
<dbReference type="Gene3D" id="1.10.10.10">
    <property type="entry name" value="Winged helix-like DNA-binding domain superfamily/Winged helix DNA-binding domain"/>
    <property type="match status" value="1"/>
</dbReference>
<dbReference type="InterPro" id="IPR038005">
    <property type="entry name" value="RX-like_CC"/>
</dbReference>
<dbReference type="Proteomes" id="UP001341281">
    <property type="component" value="Chromosome 01"/>
</dbReference>
<keyword evidence="5" id="KW-0611">Plant defense</keyword>
<dbReference type="InterPro" id="IPR032675">
    <property type="entry name" value="LRR_dom_sf"/>
</dbReference>
<name>A0AAQ3PIF7_PASNO</name>
<proteinExistence type="inferred from homology"/>
<dbReference type="InterPro" id="IPR044974">
    <property type="entry name" value="Disease_R_plants"/>
</dbReference>
<evidence type="ECO:0000256" key="1">
    <source>
        <dbReference type="ARBA" id="ARBA00008894"/>
    </source>
</evidence>
<evidence type="ECO:0000313" key="11">
    <source>
        <dbReference type="Proteomes" id="UP001341281"/>
    </source>
</evidence>
<feature type="domain" description="Disease resistance R13L4/SHOC-2-like LRR" evidence="9">
    <location>
        <begin position="831"/>
        <end position="1195"/>
    </location>
</feature>
<protein>
    <recommendedName>
        <fullName evidence="12">Rx N-terminal domain-containing protein</fullName>
    </recommendedName>
</protein>
<keyword evidence="2" id="KW-0433">Leucine-rich repeat</keyword>
<dbReference type="EMBL" id="CP144745">
    <property type="protein sequence ID" value="WVZ50375.1"/>
    <property type="molecule type" value="Genomic_DNA"/>
</dbReference>
<dbReference type="Pfam" id="PF23559">
    <property type="entry name" value="WHD_DRP"/>
    <property type="match status" value="1"/>
</dbReference>
<dbReference type="InterPro" id="IPR041118">
    <property type="entry name" value="Rx_N"/>
</dbReference>
<gene>
    <name evidence="10" type="ORF">U9M48_001633</name>
</gene>
<dbReference type="PANTHER" id="PTHR23155">
    <property type="entry name" value="DISEASE RESISTANCE PROTEIN RP"/>
    <property type="match status" value="1"/>
</dbReference>
<organism evidence="10 11">
    <name type="scientific">Paspalum notatum var. saurae</name>
    <dbReference type="NCBI Taxonomy" id="547442"/>
    <lineage>
        <taxon>Eukaryota</taxon>
        <taxon>Viridiplantae</taxon>
        <taxon>Streptophyta</taxon>
        <taxon>Embryophyta</taxon>
        <taxon>Tracheophyta</taxon>
        <taxon>Spermatophyta</taxon>
        <taxon>Magnoliopsida</taxon>
        <taxon>Liliopsida</taxon>
        <taxon>Poales</taxon>
        <taxon>Poaceae</taxon>
        <taxon>PACMAD clade</taxon>
        <taxon>Panicoideae</taxon>
        <taxon>Andropogonodae</taxon>
        <taxon>Paspaleae</taxon>
        <taxon>Paspalinae</taxon>
        <taxon>Paspalum</taxon>
    </lineage>
</organism>
<evidence type="ECO:0008006" key="12">
    <source>
        <dbReference type="Google" id="ProtNLM"/>
    </source>
</evidence>
<dbReference type="InterPro" id="IPR055414">
    <property type="entry name" value="LRR_R13L4/SHOC2-like"/>
</dbReference>
<dbReference type="PANTHER" id="PTHR23155:SF1062">
    <property type="entry name" value="OS11G0579400 PROTEIN"/>
    <property type="match status" value="1"/>
</dbReference>
<keyword evidence="4" id="KW-0547">Nucleotide-binding</keyword>
<feature type="domain" description="Disease resistance N-terminal" evidence="7">
    <location>
        <begin position="6"/>
        <end position="85"/>
    </location>
</feature>
<evidence type="ECO:0000313" key="10">
    <source>
        <dbReference type="EMBL" id="WVZ50375.1"/>
    </source>
</evidence>
<dbReference type="Pfam" id="PF23598">
    <property type="entry name" value="LRR_14"/>
    <property type="match status" value="1"/>
</dbReference>
<dbReference type="GO" id="GO:0098542">
    <property type="term" value="P:defense response to other organism"/>
    <property type="evidence" value="ECO:0007669"/>
    <property type="project" value="TreeGrafter"/>
</dbReference>
<evidence type="ECO:0000259" key="9">
    <source>
        <dbReference type="Pfam" id="PF23598"/>
    </source>
</evidence>
<evidence type="ECO:0000256" key="4">
    <source>
        <dbReference type="ARBA" id="ARBA00022741"/>
    </source>
</evidence>
<evidence type="ECO:0000256" key="5">
    <source>
        <dbReference type="ARBA" id="ARBA00022821"/>
    </source>
</evidence>
<evidence type="ECO:0000256" key="6">
    <source>
        <dbReference type="ARBA" id="ARBA00023054"/>
    </source>
</evidence>